<feature type="domain" description="DUF7683" evidence="1">
    <location>
        <begin position="6"/>
        <end position="78"/>
    </location>
</feature>
<dbReference type="Pfam" id="PF24731">
    <property type="entry name" value="DUF7683"/>
    <property type="match status" value="1"/>
</dbReference>
<comment type="caution">
    <text evidence="2">The sequence shown here is derived from an EMBL/GenBank/DDBJ whole genome shotgun (WGS) entry which is preliminary data.</text>
</comment>
<proteinExistence type="predicted"/>
<accession>A0A9X4HSG7</accession>
<sequence>MPPKVKYSISVFDKYSEKYIGEFEFINHIEVNELRSILRIGEDQDQLYDEYPIDLQAAKKIEKMTNGLFDLSKFEHFLSCERTD</sequence>
<dbReference type="EMBL" id="JANIAN010000017">
    <property type="protein sequence ID" value="MDD2107390.1"/>
    <property type="molecule type" value="Genomic_DNA"/>
</dbReference>
<organism evidence="2 3">
    <name type="scientific">Pseudomonas asiatica</name>
    <dbReference type="NCBI Taxonomy" id="2219225"/>
    <lineage>
        <taxon>Bacteria</taxon>
        <taxon>Pseudomonadati</taxon>
        <taxon>Pseudomonadota</taxon>
        <taxon>Gammaproteobacteria</taxon>
        <taxon>Pseudomonadales</taxon>
        <taxon>Pseudomonadaceae</taxon>
        <taxon>Pseudomonas</taxon>
    </lineage>
</organism>
<dbReference type="InterPro" id="IPR056100">
    <property type="entry name" value="DUF7683"/>
</dbReference>
<dbReference type="RefSeq" id="WP_274079043.1">
    <property type="nucleotide sequence ID" value="NZ_JANIAN010000017.1"/>
</dbReference>
<evidence type="ECO:0000313" key="2">
    <source>
        <dbReference type="EMBL" id="MDD2107390.1"/>
    </source>
</evidence>
<gene>
    <name evidence="2" type="ORF">NP533_14395</name>
</gene>
<dbReference type="Proteomes" id="UP001150678">
    <property type="component" value="Unassembled WGS sequence"/>
</dbReference>
<evidence type="ECO:0000259" key="1">
    <source>
        <dbReference type="Pfam" id="PF24731"/>
    </source>
</evidence>
<protein>
    <recommendedName>
        <fullName evidence="1">DUF7683 domain-containing protein</fullName>
    </recommendedName>
</protein>
<reference evidence="2" key="1">
    <citation type="submission" date="2022-07" db="EMBL/GenBank/DDBJ databases">
        <title>Multi-strain Analysis of Pseudomonas putida Reveals Metabolic and Genetic Diversity.</title>
        <authorList>
            <person name="Monk J.M."/>
        </authorList>
    </citation>
    <scope>NUCLEOTIDE SEQUENCE</scope>
    <source>
        <strain evidence="2">17514</strain>
    </source>
</reference>
<dbReference type="AlphaFoldDB" id="A0A9X4HSG7"/>
<name>A0A9X4HSG7_9PSED</name>
<evidence type="ECO:0000313" key="3">
    <source>
        <dbReference type="Proteomes" id="UP001150678"/>
    </source>
</evidence>